<keyword evidence="3" id="KW-1185">Reference proteome</keyword>
<dbReference type="CDD" id="cd00531">
    <property type="entry name" value="NTF2_like"/>
    <property type="match status" value="1"/>
</dbReference>
<dbReference type="Pfam" id="PF13577">
    <property type="entry name" value="SnoaL_4"/>
    <property type="match status" value="1"/>
</dbReference>
<feature type="domain" description="SnoaL-like" evidence="1">
    <location>
        <begin position="13"/>
        <end position="133"/>
    </location>
</feature>
<dbReference type="AlphaFoldDB" id="A0A127F951"/>
<dbReference type="InterPro" id="IPR032710">
    <property type="entry name" value="NTF2-like_dom_sf"/>
</dbReference>
<organism evidence="2 3">
    <name type="scientific">Steroidobacter denitrificans</name>
    <dbReference type="NCBI Taxonomy" id="465721"/>
    <lineage>
        <taxon>Bacteria</taxon>
        <taxon>Pseudomonadati</taxon>
        <taxon>Pseudomonadota</taxon>
        <taxon>Gammaproteobacteria</taxon>
        <taxon>Steroidobacterales</taxon>
        <taxon>Steroidobacteraceae</taxon>
        <taxon>Steroidobacter</taxon>
    </lineage>
</organism>
<dbReference type="KEGG" id="sdf:ACG33_03380"/>
<name>A0A127F951_STEDE</name>
<evidence type="ECO:0000313" key="2">
    <source>
        <dbReference type="EMBL" id="AMN46161.1"/>
    </source>
</evidence>
<dbReference type="InterPro" id="IPR037401">
    <property type="entry name" value="SnoaL-like"/>
</dbReference>
<protein>
    <recommendedName>
        <fullName evidence="1">SnoaL-like domain-containing protein</fullName>
    </recommendedName>
</protein>
<evidence type="ECO:0000259" key="1">
    <source>
        <dbReference type="Pfam" id="PF13577"/>
    </source>
</evidence>
<dbReference type="SUPFAM" id="SSF54427">
    <property type="entry name" value="NTF2-like"/>
    <property type="match status" value="1"/>
</dbReference>
<proteinExistence type="predicted"/>
<sequence>MSATKTMDAAVARLVDIEAVKQLKARYCYLVDDAQWDELENLWTEDAVCDYGFFGRFLGRQAIMNDFFRTLVASASTFNAHMLHNPIIELEGDGADASWYFTAHTTVNGRALLAMGKYRDRYVRVQGQWKIAAIAVEFKYYTPLEEGWVKTPMWQPA</sequence>
<dbReference type="Gene3D" id="3.10.450.50">
    <property type="match status" value="1"/>
</dbReference>
<gene>
    <name evidence="2" type="ORF">ACG33_03380</name>
</gene>
<evidence type="ECO:0000313" key="3">
    <source>
        <dbReference type="Proteomes" id="UP000070250"/>
    </source>
</evidence>
<dbReference type="EMBL" id="CP011971">
    <property type="protein sequence ID" value="AMN46161.1"/>
    <property type="molecule type" value="Genomic_DNA"/>
</dbReference>
<accession>A0A127F951</accession>
<dbReference type="Proteomes" id="UP000070250">
    <property type="component" value="Chromosome"/>
</dbReference>
<dbReference type="STRING" id="465721.ACG33_03380"/>
<dbReference type="RefSeq" id="WP_168160003.1">
    <property type="nucleotide sequence ID" value="NZ_CP011971.1"/>
</dbReference>
<reference evidence="2 3" key="1">
    <citation type="submission" date="2015-06" db="EMBL/GenBank/DDBJ databases">
        <title>A Comprehensive Approach to Explore the Metabolic and Phylogenetic Diversity of Bacterial Steroid Degradation in the Environment: Testosterone as an Example.</title>
        <authorList>
            <person name="Yang F.-C."/>
            <person name="Chen Y.-L."/>
            <person name="Yu C.-P."/>
            <person name="Tang S.-L."/>
            <person name="Wang P.-H."/>
            <person name="Ismail W."/>
            <person name="Wang C.-H."/>
            <person name="Yang C.-Y."/>
            <person name="Chiang Y.-R."/>
        </authorList>
    </citation>
    <scope>NUCLEOTIDE SEQUENCE [LARGE SCALE GENOMIC DNA]</scope>
    <source>
        <strain evidence="2 3">DSM 18526</strain>
    </source>
</reference>